<keyword evidence="1" id="KW-0472">Membrane</keyword>
<evidence type="ECO:0000313" key="2">
    <source>
        <dbReference type="EMBL" id="KAF2844576.1"/>
    </source>
</evidence>
<organism evidence="2 3">
    <name type="scientific">Plenodomus tracheiphilus IPT5</name>
    <dbReference type="NCBI Taxonomy" id="1408161"/>
    <lineage>
        <taxon>Eukaryota</taxon>
        <taxon>Fungi</taxon>
        <taxon>Dikarya</taxon>
        <taxon>Ascomycota</taxon>
        <taxon>Pezizomycotina</taxon>
        <taxon>Dothideomycetes</taxon>
        <taxon>Pleosporomycetidae</taxon>
        <taxon>Pleosporales</taxon>
        <taxon>Pleosporineae</taxon>
        <taxon>Leptosphaeriaceae</taxon>
        <taxon>Plenodomus</taxon>
    </lineage>
</organism>
<proteinExistence type="predicted"/>
<dbReference type="AlphaFoldDB" id="A0A6A7AMZ0"/>
<feature type="transmembrane region" description="Helical" evidence="1">
    <location>
        <begin position="91"/>
        <end position="114"/>
    </location>
</feature>
<accession>A0A6A7AMZ0</accession>
<dbReference type="Proteomes" id="UP000799423">
    <property type="component" value="Unassembled WGS sequence"/>
</dbReference>
<evidence type="ECO:0000256" key="1">
    <source>
        <dbReference type="SAM" id="Phobius"/>
    </source>
</evidence>
<protein>
    <submittedName>
        <fullName evidence="2">Uncharacterized protein</fullName>
    </submittedName>
</protein>
<keyword evidence="1" id="KW-1133">Transmembrane helix</keyword>
<feature type="transmembrane region" description="Helical" evidence="1">
    <location>
        <begin position="52"/>
        <end position="71"/>
    </location>
</feature>
<name>A0A6A7AMZ0_9PLEO</name>
<reference evidence="2" key="1">
    <citation type="submission" date="2020-01" db="EMBL/GenBank/DDBJ databases">
        <authorList>
            <consortium name="DOE Joint Genome Institute"/>
            <person name="Haridas S."/>
            <person name="Albert R."/>
            <person name="Binder M."/>
            <person name="Bloem J."/>
            <person name="Labutti K."/>
            <person name="Salamov A."/>
            <person name="Andreopoulos B."/>
            <person name="Baker S.E."/>
            <person name="Barry K."/>
            <person name="Bills G."/>
            <person name="Bluhm B.H."/>
            <person name="Cannon C."/>
            <person name="Castanera R."/>
            <person name="Culley D.E."/>
            <person name="Daum C."/>
            <person name="Ezra D."/>
            <person name="Gonzalez J.B."/>
            <person name="Henrissat B."/>
            <person name="Kuo A."/>
            <person name="Liang C."/>
            <person name="Lipzen A."/>
            <person name="Lutzoni F."/>
            <person name="Magnuson J."/>
            <person name="Mondo S."/>
            <person name="Nolan M."/>
            <person name="Ohm R."/>
            <person name="Pangilinan J."/>
            <person name="Park H.-J."/>
            <person name="Ramirez L."/>
            <person name="Alfaro M."/>
            <person name="Sun H."/>
            <person name="Tritt A."/>
            <person name="Yoshinaga Y."/>
            <person name="Zwiers L.-H."/>
            <person name="Turgeon B.G."/>
            <person name="Goodwin S.B."/>
            <person name="Spatafora J.W."/>
            <person name="Crous P.W."/>
            <person name="Grigoriev I.V."/>
        </authorList>
    </citation>
    <scope>NUCLEOTIDE SEQUENCE</scope>
    <source>
        <strain evidence="2">IPT5</strain>
    </source>
</reference>
<sequence>MTLESASSRQVQQHLGTCLQANRIGVRRGDTSHPPTCVTPSCSHRFPVSSRWPLTLLRFSSHASFVSFLIYQSHLPTSTLRVTFNHPFHVFVIPFIAFCATVLLSLSYLVFSFVGHVSRRFRYTSDKS</sequence>
<keyword evidence="1" id="KW-0812">Transmembrane</keyword>
<dbReference type="EMBL" id="MU006371">
    <property type="protein sequence ID" value="KAF2844576.1"/>
    <property type="molecule type" value="Genomic_DNA"/>
</dbReference>
<gene>
    <name evidence="2" type="ORF">T440DRAFT_315345</name>
</gene>
<evidence type="ECO:0000313" key="3">
    <source>
        <dbReference type="Proteomes" id="UP000799423"/>
    </source>
</evidence>
<keyword evidence="3" id="KW-1185">Reference proteome</keyword>